<evidence type="ECO:0000313" key="4">
    <source>
        <dbReference type="Proteomes" id="UP000033854"/>
    </source>
</evidence>
<keyword evidence="2" id="KW-0472">Membrane</keyword>
<name>A0A0G1BA52_9BACT</name>
<evidence type="ECO:0000256" key="1">
    <source>
        <dbReference type="SAM" id="MobiDB-lite"/>
    </source>
</evidence>
<dbReference type="Proteomes" id="UP000033854">
    <property type="component" value="Unassembled WGS sequence"/>
</dbReference>
<feature type="region of interest" description="Disordered" evidence="1">
    <location>
        <begin position="1716"/>
        <end position="1758"/>
    </location>
</feature>
<comment type="caution">
    <text evidence="3">The sequence shown here is derived from an EMBL/GenBank/DDBJ whole genome shotgun (WGS) entry which is preliminary data.</text>
</comment>
<protein>
    <submittedName>
        <fullName evidence="3">Family protein/hemagluttinin motif family protein/YadA-like protein domain protein</fullName>
    </submittedName>
</protein>
<feature type="transmembrane region" description="Helical" evidence="2">
    <location>
        <begin position="15"/>
        <end position="35"/>
    </location>
</feature>
<keyword evidence="2" id="KW-1133">Transmembrane helix</keyword>
<feature type="compositionally biased region" description="Low complexity" evidence="1">
    <location>
        <begin position="1721"/>
        <end position="1749"/>
    </location>
</feature>
<evidence type="ECO:0000313" key="3">
    <source>
        <dbReference type="EMBL" id="KKS43206.1"/>
    </source>
</evidence>
<dbReference type="PATRIC" id="fig|1618378.3.peg.357"/>
<gene>
    <name evidence="3" type="ORF">UV06_C0002G0108</name>
</gene>
<organism evidence="3 4">
    <name type="scientific">Candidatus Collierbacteria bacterium GW2011_GWA2_42_17</name>
    <dbReference type="NCBI Taxonomy" id="1618378"/>
    <lineage>
        <taxon>Bacteria</taxon>
        <taxon>Candidatus Collieribacteriota</taxon>
    </lineage>
</organism>
<evidence type="ECO:0000256" key="2">
    <source>
        <dbReference type="SAM" id="Phobius"/>
    </source>
</evidence>
<keyword evidence="2" id="KW-0812">Transmembrane</keyword>
<reference evidence="3 4" key="1">
    <citation type="journal article" date="2015" name="Nature">
        <title>rRNA introns, odd ribosomes, and small enigmatic genomes across a large radiation of phyla.</title>
        <authorList>
            <person name="Brown C.T."/>
            <person name="Hug L.A."/>
            <person name="Thomas B.C."/>
            <person name="Sharon I."/>
            <person name="Castelle C.J."/>
            <person name="Singh A."/>
            <person name="Wilkins M.J."/>
            <person name="Williams K.H."/>
            <person name="Banfield J.F."/>
        </authorList>
    </citation>
    <scope>NUCLEOTIDE SEQUENCE [LARGE SCALE GENOMIC DNA]</scope>
</reference>
<dbReference type="EMBL" id="LCDA01000002">
    <property type="protein sequence ID" value="KKS43206.1"/>
    <property type="molecule type" value="Genomic_DNA"/>
</dbReference>
<proteinExistence type="predicted"/>
<accession>A0A0G1BA52</accession>
<dbReference type="Gene3D" id="2.40.300.10">
    <property type="entry name" value="Head decoration protein D"/>
    <property type="match status" value="1"/>
</dbReference>
<sequence>MEGSQLITGNKYDQVVRFILILFFVITGGGVVFAISGGKIKPAVVEKQVTIQAVSEVTPEVLSESNLGNQPYLVIARTNGEYAFVKVQNAQIQNEKYVDLTELVYQNGEAKLTQEIKGTVNIYDDDNRVIENAMIVLHGVVGITLTDGTTLPVKIINGRINGGKMVGDVDLRSLKDNSQILGTIDTRGNFENISITPSLQEVDIATAAVGKEVFKWLDQAQETVTVILPGAEISPTPSVVSGAITIDPVTGLAIINSGVVGDAQIVNGSITTLKLADGAVTTIKLADSAVTGAKITDGTITSGKIGDGEITNAKLAQITEANKVSGAAVSLRGGGGLTNDSGLSLLTGCSIDQVLSWDGDSWECQSVSGVGTGVSSINSLTGGLTITGSGLNTVTASGTTINIAGVLPSVGTAGTYGTATDIPVLTTDANGRVSGVTNTAISGLTSANLAASAGITNGQLSNSSIFVSPGSGISVSGSPVSLGGTVTIAGVDASTTLKGVANYNSTNFSVVSGSVNTIQNIDSTATPTFNSLTLTKVNNQLVLGTTNTTTISSTAPSASRTATIPALSGNDTFVFLNESGTLTNKTIAAGANTISGLTNSNLSGTAGITDANLATITTANKVSGSAVQLSTGGGLVDSTGLSLLRTCASGEILKYNGTSWVCNTDSTSGSPTLNANGGLVNDSGLSLLRTCSDNQILKWTAATGWTCSADSTGGGSVTVAESDGSPSVGAVTTLQFGPATTSSEEFVITDQTGGVARIRTGTKVVLTDTAIALTNKTIDASLNTLSNIADTSLSTITTANKVSGSAVQLSTGGGLVNSTGLSLLRTCSSGEILKYSGTAWACSASGTSLDSISAALGGSTIANGDNAQAWNFALTTAVKTAFTFGETTAAINGAGSQYILNARTLPSSTAAPLGIFARSFPIIDTTAAGGVTIGNATLAQAINIDSGVGAINIGNSATGKTITIGSATGTGALNMYAGTGNFILDGAGATTYSFGTSTTNGTFTMGGTAQTGTANLFTGTGAMSLNIGTGASAKAITLGNTNTSTSVNINSGTGGITLLTGTSGNLSFTTGTTGTVTLDSGTTGAINIGTNANAKTITMGNTTGATALNLYSGTGNVNFMVGPTSSTGRVVIGNSATATPDLLVLDNGTADPIGTNGATYYNTSTNKFRCYQNGAWTNCIGGDKLFITKSTDQAVTNSTTLTNDTALQFSMAASESWVFRLHLIVTNGSSNGPDWKAAILGPAATTCSVQQSGSESVGAVFLQALTTDCTTPAEMVNNNIASDAGQGFDVWIQGIITTGATAGTFNFQFAENTAGVGTNVTVKAGSFLEAFKVGGADLAEVYSSNDGSIAEGDVVSVDSSIQNGVQKSRKTYDSTVLGIVSTKPGMVLGDGNVSGTPVLVALSGRVPVKVSAENGEIKAGDYLTSSSIPGVAMRATKAGAIIGTAMTGYDGEGVGVVIVFVKNGNSTGSNLTEVMKGIDVANGYEVLTNLIMEKNQVATDSANMSDIIADRVVAGLEIITPKVVTQDLLVSGDATFSGILYADTIKAGRIEGVDILTRKLSLLSDRVAGVATAAGEIQSDTSSEIDILDLISKKIAEVFRNTVEFLGKVIFRGEVNFVGRPTFNKDTAGFATIKTGGSQVEILFEREYKDEPVVTATVQIVGGASVADIPGYAIADVNTRGFKIRLSRGVGMDLRFAWVALAVNETGKFEGSGGVVDLPSETVTPEPTPILETTITPTPTTELSSTPSPTETPTPTPVVVITPTETASESGNL</sequence>